<dbReference type="EMBL" id="FQNC01000016">
    <property type="protein sequence ID" value="SGY18747.1"/>
    <property type="molecule type" value="Genomic_DNA"/>
</dbReference>
<protein>
    <submittedName>
        <fullName evidence="2">BQ5605_C014g07458 protein</fullName>
    </submittedName>
</protein>
<proteinExistence type="predicted"/>
<dbReference type="AlphaFoldDB" id="A0A2X0LU07"/>
<feature type="region of interest" description="Disordered" evidence="1">
    <location>
        <begin position="1"/>
        <end position="64"/>
    </location>
</feature>
<feature type="compositionally biased region" description="Basic and acidic residues" evidence="1">
    <location>
        <begin position="1"/>
        <end position="10"/>
    </location>
</feature>
<evidence type="ECO:0000313" key="3">
    <source>
        <dbReference type="Proteomes" id="UP000249464"/>
    </source>
</evidence>
<keyword evidence="3" id="KW-1185">Reference proteome</keyword>
<evidence type="ECO:0000313" key="2">
    <source>
        <dbReference type="EMBL" id="SGY18747.1"/>
    </source>
</evidence>
<evidence type="ECO:0000256" key="1">
    <source>
        <dbReference type="SAM" id="MobiDB-lite"/>
    </source>
</evidence>
<reference evidence="2 3" key="1">
    <citation type="submission" date="2016-11" db="EMBL/GenBank/DDBJ databases">
        <authorList>
            <person name="Jaros S."/>
            <person name="Januszkiewicz K."/>
            <person name="Wedrychowicz H."/>
        </authorList>
    </citation>
    <scope>NUCLEOTIDE SEQUENCE [LARGE SCALE GENOMIC DNA]</scope>
</reference>
<gene>
    <name evidence="2" type="primary">BQ5605_C014g07458</name>
    <name evidence="2" type="ORF">BQ5605_C014G07458</name>
</gene>
<accession>A0A2X0LU07</accession>
<organism evidence="2 3">
    <name type="scientific">Microbotryum silenes-dioicae</name>
    <dbReference type="NCBI Taxonomy" id="796604"/>
    <lineage>
        <taxon>Eukaryota</taxon>
        <taxon>Fungi</taxon>
        <taxon>Dikarya</taxon>
        <taxon>Basidiomycota</taxon>
        <taxon>Pucciniomycotina</taxon>
        <taxon>Microbotryomycetes</taxon>
        <taxon>Microbotryales</taxon>
        <taxon>Microbotryaceae</taxon>
        <taxon>Microbotryum</taxon>
    </lineage>
</organism>
<dbReference type="Proteomes" id="UP000249464">
    <property type="component" value="Unassembled WGS sequence"/>
</dbReference>
<name>A0A2X0LU07_9BASI</name>
<sequence>MEHEDGDDKLAVASRRQRFGKTGEVDRLSSGMETAARERELNRLARAKGGGGEQSKQATAGRMDQDVDVLTKAHMGRVVASMAEQAKLATTGRLTKMWTR</sequence>